<feature type="compositionally biased region" description="Low complexity" evidence="2">
    <location>
        <begin position="572"/>
        <end position="583"/>
    </location>
</feature>
<evidence type="ECO:0000313" key="4">
    <source>
        <dbReference type="WBParaSite" id="SVE_0203000.1"/>
    </source>
</evidence>
<dbReference type="STRING" id="75913.A0A0K0EZS0"/>
<dbReference type="AlphaFoldDB" id="A0A0K0EZS0"/>
<evidence type="ECO:0000313" key="3">
    <source>
        <dbReference type="Proteomes" id="UP000035680"/>
    </source>
</evidence>
<proteinExistence type="predicted"/>
<reference evidence="3" key="1">
    <citation type="submission" date="2014-07" db="EMBL/GenBank/DDBJ databases">
        <authorList>
            <person name="Martin A.A"/>
            <person name="De Silva N."/>
        </authorList>
    </citation>
    <scope>NUCLEOTIDE SEQUENCE</scope>
</reference>
<dbReference type="Proteomes" id="UP000035680">
    <property type="component" value="Unassembled WGS sequence"/>
</dbReference>
<feature type="coiled-coil region" evidence="1">
    <location>
        <begin position="374"/>
        <end position="525"/>
    </location>
</feature>
<dbReference type="WBParaSite" id="SVE_0203000.1">
    <property type="protein sequence ID" value="SVE_0203000.1"/>
    <property type="gene ID" value="SVE_0203000"/>
</dbReference>
<name>A0A0K0EZS0_STRVS</name>
<protein>
    <submittedName>
        <fullName evidence="4">BBP1_C domain-containing protein</fullName>
    </submittedName>
</protein>
<evidence type="ECO:0000256" key="1">
    <source>
        <dbReference type="SAM" id="Coils"/>
    </source>
</evidence>
<sequence length="747" mass="84551">MFEKIKKFWSSNSNISGSRKSSPRFVRTKSGRNVSTFTFKKTSRPSYSNEGDYARTPVVGRPSRTLLNVTVAPRDGIYEEFHGPQSQEVIRRPSVPSTGDDETLTMMNQDTVVQGPSEGYSDNNASFCGFPGGESPSIRSTDHWLGSAKEEYLGHFRDPERPSLNVDPSTTLNYRSHMMPNTRRTRSFAHLPGSSKQSLTSSNVGQGVSQVYDNQTGIYRERGAERRQEPSLSSSGFVSNISSPLCRDRCRNVDNESPYRVVETRYPRYSNSSELISPPRNPRLSVGSVYTPVPCSTPIKGTPNIYGSASNAQEDVFFDKSSRNGVSTAVSCQRIDEIEESLRDIQRKMSTTTSIQTPSNVQTDGTQQALLSILMDKKNEADRLREKIKRLENRIQKQKCDFAEETEKLQLEAENTRHKLKLMTEKFNRLDQEYRRYREATLVTENDFQKSLDDMDKIKKDYETEISCLKQKLTSVLVLEDNKSLSMNEANKLLEDENAVLLNKLDEKGEEIAKLKNELNHHRSSKILNDDEYDDDNLLVLDEFKDDNSTPENGSKKERTFKCDSSTLSKIPPSSLHSPSNSSGFGGSHSHGFFSPLLMERPSNSRTRNNVASSLSNNLNEVSSNDKTATLMTVQPRIQRIIKDSNEIGKRLRMISKCFSEISSNIVDGKDPEFYKLASRFDDSSDSGDDINNFENKMSYNSIQFEDVIRKHQENIQKAEKFLSQVSSNIIHYTTRTPGENPMCNIQ</sequence>
<feature type="compositionally biased region" description="Low complexity" evidence="2">
    <location>
        <begin position="10"/>
        <end position="20"/>
    </location>
</feature>
<evidence type="ECO:0000256" key="2">
    <source>
        <dbReference type="SAM" id="MobiDB-lite"/>
    </source>
</evidence>
<reference evidence="4" key="2">
    <citation type="submission" date="2015-08" db="UniProtKB">
        <authorList>
            <consortium name="WormBaseParasite"/>
        </authorList>
    </citation>
    <scope>IDENTIFICATION</scope>
</reference>
<feature type="compositionally biased region" description="Basic and acidic residues" evidence="2">
    <location>
        <begin position="544"/>
        <end position="562"/>
    </location>
</feature>
<organism evidence="3 4">
    <name type="scientific">Strongyloides venezuelensis</name>
    <name type="common">Threadworm</name>
    <dbReference type="NCBI Taxonomy" id="75913"/>
    <lineage>
        <taxon>Eukaryota</taxon>
        <taxon>Metazoa</taxon>
        <taxon>Ecdysozoa</taxon>
        <taxon>Nematoda</taxon>
        <taxon>Chromadorea</taxon>
        <taxon>Rhabditida</taxon>
        <taxon>Tylenchina</taxon>
        <taxon>Panagrolaimomorpha</taxon>
        <taxon>Strongyloidoidea</taxon>
        <taxon>Strongyloididae</taxon>
        <taxon>Strongyloides</taxon>
    </lineage>
</organism>
<keyword evidence="1" id="KW-0175">Coiled coil</keyword>
<feature type="region of interest" description="Disordered" evidence="2">
    <location>
        <begin position="544"/>
        <end position="587"/>
    </location>
</feature>
<accession>A0A0K0EZS0</accession>
<feature type="region of interest" description="Disordered" evidence="2">
    <location>
        <begin position="9"/>
        <end position="31"/>
    </location>
</feature>
<keyword evidence="3" id="KW-1185">Reference proteome</keyword>